<proteinExistence type="predicted"/>
<dbReference type="AlphaFoldDB" id="A0A0E9TW74"/>
<organism evidence="2">
    <name type="scientific">Anguilla anguilla</name>
    <name type="common">European freshwater eel</name>
    <name type="synonym">Muraena anguilla</name>
    <dbReference type="NCBI Taxonomy" id="7936"/>
    <lineage>
        <taxon>Eukaryota</taxon>
        <taxon>Metazoa</taxon>
        <taxon>Chordata</taxon>
        <taxon>Craniata</taxon>
        <taxon>Vertebrata</taxon>
        <taxon>Euteleostomi</taxon>
        <taxon>Actinopterygii</taxon>
        <taxon>Neopterygii</taxon>
        <taxon>Teleostei</taxon>
        <taxon>Anguilliformes</taxon>
        <taxon>Anguillidae</taxon>
        <taxon>Anguilla</taxon>
    </lineage>
</organism>
<reference evidence="2" key="1">
    <citation type="submission" date="2014-11" db="EMBL/GenBank/DDBJ databases">
        <authorList>
            <person name="Amaro Gonzalez C."/>
        </authorList>
    </citation>
    <scope>NUCLEOTIDE SEQUENCE</scope>
</reference>
<accession>A0A0E9TW74</accession>
<name>A0A0E9TW74_ANGAN</name>
<evidence type="ECO:0000313" key="2">
    <source>
        <dbReference type="EMBL" id="JAH57791.1"/>
    </source>
</evidence>
<feature type="compositionally biased region" description="Low complexity" evidence="1">
    <location>
        <begin position="12"/>
        <end position="27"/>
    </location>
</feature>
<reference evidence="2" key="2">
    <citation type="journal article" date="2015" name="Fish Shellfish Immunol.">
        <title>Early steps in the European eel (Anguilla anguilla)-Vibrio vulnificus interaction in the gills: Role of the RtxA13 toxin.</title>
        <authorList>
            <person name="Callol A."/>
            <person name="Pajuelo D."/>
            <person name="Ebbesson L."/>
            <person name="Teles M."/>
            <person name="MacKenzie S."/>
            <person name="Amaro C."/>
        </authorList>
    </citation>
    <scope>NUCLEOTIDE SEQUENCE</scope>
</reference>
<sequence>MLTVSYKSVKPSSQLTSSLSETLCTEP</sequence>
<protein>
    <submittedName>
        <fullName evidence="2">Uncharacterized protein</fullName>
    </submittedName>
</protein>
<feature type="region of interest" description="Disordered" evidence="1">
    <location>
        <begin position="1"/>
        <end position="27"/>
    </location>
</feature>
<evidence type="ECO:0000256" key="1">
    <source>
        <dbReference type="SAM" id="MobiDB-lite"/>
    </source>
</evidence>
<dbReference type="EMBL" id="GBXM01050786">
    <property type="protein sequence ID" value="JAH57791.1"/>
    <property type="molecule type" value="Transcribed_RNA"/>
</dbReference>